<reference evidence="2" key="1">
    <citation type="journal article" date="2022" name="Mol. Ecol. Resour.">
        <title>The genomes of chicory, endive, great burdock and yacon provide insights into Asteraceae palaeo-polyploidization history and plant inulin production.</title>
        <authorList>
            <person name="Fan W."/>
            <person name="Wang S."/>
            <person name="Wang H."/>
            <person name="Wang A."/>
            <person name="Jiang F."/>
            <person name="Liu H."/>
            <person name="Zhao H."/>
            <person name="Xu D."/>
            <person name="Zhang Y."/>
        </authorList>
    </citation>
    <scope>NUCLEOTIDE SEQUENCE [LARGE SCALE GENOMIC DNA]</scope>
    <source>
        <strain evidence="2">cv. Punajuju</strain>
    </source>
</reference>
<accession>A0ACB9G5U1</accession>
<comment type="caution">
    <text evidence="1">The sequence shown here is derived from an EMBL/GenBank/DDBJ whole genome shotgun (WGS) entry which is preliminary data.</text>
</comment>
<gene>
    <name evidence="1" type="ORF">L2E82_08278</name>
</gene>
<evidence type="ECO:0000313" key="1">
    <source>
        <dbReference type="EMBL" id="KAI3778889.1"/>
    </source>
</evidence>
<name>A0ACB9G5U1_CICIN</name>
<evidence type="ECO:0000313" key="2">
    <source>
        <dbReference type="Proteomes" id="UP001055811"/>
    </source>
</evidence>
<sequence length="87" mass="8950">MKSIFCKLSSGDKANGAGDEVGTVAADCRAGVIESDGHPGNNRTRPHMSISKSGHNEKGLDLGVSGVGVIYLVDSPMGFNWATRGCG</sequence>
<dbReference type="Proteomes" id="UP001055811">
    <property type="component" value="Linkage Group LG02"/>
</dbReference>
<protein>
    <submittedName>
        <fullName evidence="1">Uncharacterized protein</fullName>
    </submittedName>
</protein>
<dbReference type="EMBL" id="CM042010">
    <property type="protein sequence ID" value="KAI3778889.1"/>
    <property type="molecule type" value="Genomic_DNA"/>
</dbReference>
<reference evidence="1 2" key="2">
    <citation type="journal article" date="2022" name="Mol. Ecol. Resour.">
        <title>The genomes of chicory, endive, great burdock and yacon provide insights into Asteraceae paleo-polyploidization history and plant inulin production.</title>
        <authorList>
            <person name="Fan W."/>
            <person name="Wang S."/>
            <person name="Wang H."/>
            <person name="Wang A."/>
            <person name="Jiang F."/>
            <person name="Liu H."/>
            <person name="Zhao H."/>
            <person name="Xu D."/>
            <person name="Zhang Y."/>
        </authorList>
    </citation>
    <scope>NUCLEOTIDE SEQUENCE [LARGE SCALE GENOMIC DNA]</scope>
    <source>
        <strain evidence="2">cv. Punajuju</strain>
        <tissue evidence="1">Leaves</tissue>
    </source>
</reference>
<proteinExistence type="predicted"/>
<keyword evidence="2" id="KW-1185">Reference proteome</keyword>
<organism evidence="1 2">
    <name type="scientific">Cichorium intybus</name>
    <name type="common">Chicory</name>
    <dbReference type="NCBI Taxonomy" id="13427"/>
    <lineage>
        <taxon>Eukaryota</taxon>
        <taxon>Viridiplantae</taxon>
        <taxon>Streptophyta</taxon>
        <taxon>Embryophyta</taxon>
        <taxon>Tracheophyta</taxon>
        <taxon>Spermatophyta</taxon>
        <taxon>Magnoliopsida</taxon>
        <taxon>eudicotyledons</taxon>
        <taxon>Gunneridae</taxon>
        <taxon>Pentapetalae</taxon>
        <taxon>asterids</taxon>
        <taxon>campanulids</taxon>
        <taxon>Asterales</taxon>
        <taxon>Asteraceae</taxon>
        <taxon>Cichorioideae</taxon>
        <taxon>Cichorieae</taxon>
        <taxon>Cichoriinae</taxon>
        <taxon>Cichorium</taxon>
    </lineage>
</organism>